<feature type="domain" description="GST N-terminal" evidence="1">
    <location>
        <begin position="1"/>
        <end position="83"/>
    </location>
</feature>
<dbReference type="InterPro" id="IPR011767">
    <property type="entry name" value="GLR_AS"/>
</dbReference>
<dbReference type="InterPro" id="IPR004045">
    <property type="entry name" value="Glutathione_S-Trfase_N"/>
</dbReference>
<accession>D3RY63</accession>
<dbReference type="PANTHER" id="PTHR34386:SF1">
    <property type="entry name" value="GLUTAREDOXIN-LIKE PROTEIN NRDH"/>
    <property type="match status" value="1"/>
</dbReference>
<dbReference type="STRING" id="589924.Ferp_1272"/>
<dbReference type="OrthoDB" id="73564at2157"/>
<dbReference type="PROSITE" id="PS51354">
    <property type="entry name" value="GLUTAREDOXIN_2"/>
    <property type="match status" value="1"/>
</dbReference>
<dbReference type="PANTHER" id="PTHR34386">
    <property type="entry name" value="GLUTAREDOXIN"/>
    <property type="match status" value="1"/>
</dbReference>
<dbReference type="InterPro" id="IPR051548">
    <property type="entry name" value="Grx-like_ET"/>
</dbReference>
<protein>
    <submittedName>
        <fullName evidence="2">Glutaredoxin</fullName>
    </submittedName>
</protein>
<evidence type="ECO:0000259" key="1">
    <source>
        <dbReference type="PROSITE" id="PS50404"/>
    </source>
</evidence>
<dbReference type="Gene3D" id="3.40.30.10">
    <property type="entry name" value="Glutaredoxin"/>
    <property type="match status" value="1"/>
</dbReference>
<dbReference type="Pfam" id="PF00462">
    <property type="entry name" value="Glutaredoxin"/>
    <property type="match status" value="1"/>
</dbReference>
<evidence type="ECO:0000313" key="3">
    <source>
        <dbReference type="Proteomes" id="UP000002613"/>
    </source>
</evidence>
<dbReference type="EMBL" id="CP001899">
    <property type="protein sequence ID" value="ADC65426.1"/>
    <property type="molecule type" value="Genomic_DNA"/>
</dbReference>
<reference evidence="3" key="1">
    <citation type="submission" date="2010-02" db="EMBL/GenBank/DDBJ databases">
        <title>Complete sequence of Ferroglobus placidus DSM 10642.</title>
        <authorList>
            <consortium name="US DOE Joint Genome Institute"/>
            <person name="Lucas S."/>
            <person name="Copeland A."/>
            <person name="Lapidus A."/>
            <person name="Cheng J.-F."/>
            <person name="Bruce D."/>
            <person name="Goodwin L."/>
            <person name="Pitluck S."/>
            <person name="Saunders E."/>
            <person name="Brettin T."/>
            <person name="Detter J.C."/>
            <person name="Han C."/>
            <person name="Tapia R."/>
            <person name="Larimer F."/>
            <person name="Land M."/>
            <person name="Hauser L."/>
            <person name="Kyrpides N."/>
            <person name="Ivanova N."/>
            <person name="Holmes D."/>
            <person name="Lovley D."/>
            <person name="Kyrpides N."/>
            <person name="Anderson I.J."/>
            <person name="Woyke T."/>
        </authorList>
    </citation>
    <scope>NUCLEOTIDE SEQUENCE [LARGE SCALE GENOMIC DNA]</scope>
    <source>
        <strain evidence="3">DSM 10642 / AEDII12DO</strain>
    </source>
</reference>
<dbReference type="InterPro" id="IPR002109">
    <property type="entry name" value="Glutaredoxin"/>
</dbReference>
<organism evidence="2 3">
    <name type="scientific">Ferroglobus placidus (strain DSM 10642 / AEDII12DO)</name>
    <dbReference type="NCBI Taxonomy" id="589924"/>
    <lineage>
        <taxon>Archaea</taxon>
        <taxon>Methanobacteriati</taxon>
        <taxon>Methanobacteriota</taxon>
        <taxon>Archaeoglobi</taxon>
        <taxon>Archaeoglobales</taxon>
        <taxon>Archaeoglobaceae</taxon>
        <taxon>Ferroglobus</taxon>
    </lineage>
</organism>
<dbReference type="eggNOG" id="arCOG02606">
    <property type="taxonomic scope" value="Archaea"/>
</dbReference>
<proteinExistence type="predicted"/>
<gene>
    <name evidence="2" type="ordered locus">Ferp_1272</name>
</gene>
<dbReference type="GO" id="GO:0045454">
    <property type="term" value="P:cell redox homeostasis"/>
    <property type="evidence" value="ECO:0007669"/>
    <property type="project" value="TreeGrafter"/>
</dbReference>
<reference evidence="2 3" key="2">
    <citation type="journal article" date="2011" name="Stand. Genomic Sci.">
        <title>Complete genome sequence of Ferroglobus placidus AEDII12DO.</title>
        <authorList>
            <person name="Anderson I."/>
            <person name="Risso C."/>
            <person name="Holmes D."/>
            <person name="Lucas S."/>
            <person name="Copeland A."/>
            <person name="Lapidus A."/>
            <person name="Cheng J.F."/>
            <person name="Bruce D."/>
            <person name="Goodwin L."/>
            <person name="Pitluck S."/>
            <person name="Saunders E."/>
            <person name="Brettin T."/>
            <person name="Detter J.C."/>
            <person name="Han C."/>
            <person name="Tapia R."/>
            <person name="Larimer F."/>
            <person name="Land M."/>
            <person name="Hauser L."/>
            <person name="Woyke T."/>
            <person name="Lovley D."/>
            <person name="Kyrpides N."/>
            <person name="Ivanova N."/>
        </authorList>
    </citation>
    <scope>NUCLEOTIDE SEQUENCE [LARGE SCALE GENOMIC DNA]</scope>
    <source>
        <strain evidence="3">DSM 10642 / AEDII12DO</strain>
    </source>
</reference>
<dbReference type="GO" id="GO:0009055">
    <property type="term" value="F:electron transfer activity"/>
    <property type="evidence" value="ECO:0007669"/>
    <property type="project" value="TreeGrafter"/>
</dbReference>
<dbReference type="CDD" id="cd02976">
    <property type="entry name" value="NrdH"/>
    <property type="match status" value="1"/>
</dbReference>
<sequence length="83" mass="9593">MVKVYALTTCPYCKKTKKFLEENGVDFEIIYIDKLSGEERKKVVEEVHKLTGMYAVPVTVHGDKVIVGYKEDELKKLVEELKK</sequence>
<dbReference type="PROSITE" id="PS50404">
    <property type="entry name" value="GST_NTER"/>
    <property type="match status" value="1"/>
</dbReference>
<dbReference type="SUPFAM" id="SSF52833">
    <property type="entry name" value="Thioredoxin-like"/>
    <property type="match status" value="1"/>
</dbReference>
<dbReference type="Proteomes" id="UP000002613">
    <property type="component" value="Chromosome"/>
</dbReference>
<dbReference type="PROSITE" id="PS00195">
    <property type="entry name" value="GLUTAREDOXIN_1"/>
    <property type="match status" value="1"/>
</dbReference>
<dbReference type="AlphaFoldDB" id="D3RY63"/>
<keyword evidence="3" id="KW-1185">Reference proteome</keyword>
<dbReference type="InterPro" id="IPR036249">
    <property type="entry name" value="Thioredoxin-like_sf"/>
</dbReference>
<evidence type="ECO:0000313" key="2">
    <source>
        <dbReference type="EMBL" id="ADC65426.1"/>
    </source>
</evidence>
<dbReference type="HOGENOM" id="CLU_026126_9_1_2"/>
<name>D3RY63_FERPA</name>
<dbReference type="GeneID" id="8778785"/>
<dbReference type="RefSeq" id="WP_012965769.1">
    <property type="nucleotide sequence ID" value="NC_013849.1"/>
</dbReference>
<dbReference type="KEGG" id="fpl:Ferp_1272"/>
<dbReference type="PaxDb" id="589924-Ferp_1272"/>